<evidence type="ECO:0000256" key="1">
    <source>
        <dbReference type="ARBA" id="ARBA00022630"/>
    </source>
</evidence>
<dbReference type="AlphaFoldDB" id="K0SU46"/>
<dbReference type="PANTHER" id="PTHR32332:SF20">
    <property type="entry name" value="2-NITROPROPANE DIOXYGENASE-LIKE PROTEIN"/>
    <property type="match status" value="1"/>
</dbReference>
<name>K0SU46_THAOC</name>
<dbReference type="OrthoDB" id="10265891at2759"/>
<evidence type="ECO:0000313" key="4">
    <source>
        <dbReference type="EMBL" id="EJK68945.1"/>
    </source>
</evidence>
<gene>
    <name evidence="4" type="ORF">THAOC_09844</name>
</gene>
<dbReference type="InterPro" id="IPR004136">
    <property type="entry name" value="NMO"/>
</dbReference>
<evidence type="ECO:0000256" key="2">
    <source>
        <dbReference type="ARBA" id="ARBA00022643"/>
    </source>
</evidence>
<keyword evidence="5" id="KW-1185">Reference proteome</keyword>
<accession>K0SU46</accession>
<proteinExistence type="predicted"/>
<reference evidence="4 5" key="1">
    <citation type="journal article" date="2012" name="Genome Biol.">
        <title>Genome and low-iron response of an oceanic diatom adapted to chronic iron limitation.</title>
        <authorList>
            <person name="Lommer M."/>
            <person name="Specht M."/>
            <person name="Roy A.S."/>
            <person name="Kraemer L."/>
            <person name="Andreson R."/>
            <person name="Gutowska M.A."/>
            <person name="Wolf J."/>
            <person name="Bergner S.V."/>
            <person name="Schilhabel M.B."/>
            <person name="Klostermeier U.C."/>
            <person name="Beiko R.G."/>
            <person name="Rosenstiel P."/>
            <person name="Hippler M."/>
            <person name="Laroche J."/>
        </authorList>
    </citation>
    <scope>NUCLEOTIDE SEQUENCE [LARGE SCALE GENOMIC DNA]</scope>
    <source>
        <strain evidence="4 5">CCMP1005</strain>
    </source>
</reference>
<dbReference type="OMA" id="FGWPEEY"/>
<dbReference type="PANTHER" id="PTHR32332">
    <property type="entry name" value="2-NITROPROPANE DIOXYGENASE"/>
    <property type="match status" value="1"/>
</dbReference>
<keyword evidence="2" id="KW-0288">FMN</keyword>
<evidence type="ECO:0000256" key="3">
    <source>
        <dbReference type="ARBA" id="ARBA00023002"/>
    </source>
</evidence>
<evidence type="ECO:0000313" key="5">
    <source>
        <dbReference type="Proteomes" id="UP000266841"/>
    </source>
</evidence>
<dbReference type="InterPro" id="IPR013785">
    <property type="entry name" value="Aldolase_TIM"/>
</dbReference>
<keyword evidence="3" id="KW-0560">Oxidoreductase</keyword>
<dbReference type="CDD" id="cd04730">
    <property type="entry name" value="NPD_like"/>
    <property type="match status" value="1"/>
</dbReference>
<organism evidence="4 5">
    <name type="scientific">Thalassiosira oceanica</name>
    <name type="common">Marine diatom</name>
    <dbReference type="NCBI Taxonomy" id="159749"/>
    <lineage>
        <taxon>Eukaryota</taxon>
        <taxon>Sar</taxon>
        <taxon>Stramenopiles</taxon>
        <taxon>Ochrophyta</taxon>
        <taxon>Bacillariophyta</taxon>
        <taxon>Coscinodiscophyceae</taxon>
        <taxon>Thalassiosirophycidae</taxon>
        <taxon>Thalassiosirales</taxon>
        <taxon>Thalassiosiraceae</taxon>
        <taxon>Thalassiosira</taxon>
    </lineage>
</organism>
<sequence>MAGVSGGLLAAEVTRAGGLGFIAAGHFQDITKLEAQIKLYIEASGKPTDLAIGFIGFSSLATQSQWENYDYILRTYRPKAVQFFAPSIVTNDSGGPSNVELAHSYGSKVLAQVGTLKDAREAMRHGVDAIICQGREAGGHGLRREAGNSTLALASQAAQISESTPIVAAGGITKGKHIASALAVGCQAVSIGTRFWACEESIGDETLQKELIKENSCDDVVRTTAFDELNNEISSIKWPKPYDSSGVLRNKITDDWDERPSSDLQHAINHSDLLEQYKAERGQTTSTAIYAGEGVGEVHSIEGAYATLLRLEQETMQAIERLKSL</sequence>
<dbReference type="Gene3D" id="3.20.20.70">
    <property type="entry name" value="Aldolase class I"/>
    <property type="match status" value="1"/>
</dbReference>
<dbReference type="Pfam" id="PF03060">
    <property type="entry name" value="NMO"/>
    <property type="match status" value="1"/>
</dbReference>
<comment type="caution">
    <text evidence="4">The sequence shown here is derived from an EMBL/GenBank/DDBJ whole genome shotgun (WGS) entry which is preliminary data.</text>
</comment>
<dbReference type="EMBL" id="AGNL01010664">
    <property type="protein sequence ID" value="EJK68945.1"/>
    <property type="molecule type" value="Genomic_DNA"/>
</dbReference>
<dbReference type="GO" id="GO:0018580">
    <property type="term" value="F:nitronate monooxygenase activity"/>
    <property type="evidence" value="ECO:0007669"/>
    <property type="project" value="InterPro"/>
</dbReference>
<dbReference type="eggNOG" id="ENOG502RHJM">
    <property type="taxonomic scope" value="Eukaryota"/>
</dbReference>
<dbReference type="Proteomes" id="UP000266841">
    <property type="component" value="Unassembled WGS sequence"/>
</dbReference>
<dbReference type="SUPFAM" id="SSF51412">
    <property type="entry name" value="Inosine monophosphate dehydrogenase (IMPDH)"/>
    <property type="match status" value="1"/>
</dbReference>
<keyword evidence="1" id="KW-0285">Flavoprotein</keyword>
<protein>
    <submittedName>
        <fullName evidence="4">Uncharacterized protein</fullName>
    </submittedName>
</protein>